<evidence type="ECO:0000313" key="4">
    <source>
        <dbReference type="EMBL" id="MDQ0392024.1"/>
    </source>
</evidence>
<evidence type="ECO:0000256" key="2">
    <source>
        <dbReference type="SAM" id="SignalP"/>
    </source>
</evidence>
<evidence type="ECO:0000313" key="5">
    <source>
        <dbReference type="Proteomes" id="UP001237448"/>
    </source>
</evidence>
<organism evidence="4 5">
    <name type="scientific">Labrys monachus</name>
    <dbReference type="NCBI Taxonomy" id="217067"/>
    <lineage>
        <taxon>Bacteria</taxon>
        <taxon>Pseudomonadati</taxon>
        <taxon>Pseudomonadota</taxon>
        <taxon>Alphaproteobacteria</taxon>
        <taxon>Hyphomicrobiales</taxon>
        <taxon>Xanthobacteraceae</taxon>
        <taxon>Labrys</taxon>
    </lineage>
</organism>
<name>A0ABU0FD02_9HYPH</name>
<dbReference type="EMBL" id="JAUSVK010000001">
    <property type="protein sequence ID" value="MDQ0392024.1"/>
    <property type="molecule type" value="Genomic_DNA"/>
</dbReference>
<dbReference type="SUPFAM" id="SSF53850">
    <property type="entry name" value="Periplasmic binding protein-like II"/>
    <property type="match status" value="1"/>
</dbReference>
<feature type="domain" description="Solute-binding protein family 3/N-terminal" evidence="3">
    <location>
        <begin position="41"/>
        <end position="263"/>
    </location>
</feature>
<feature type="signal peptide" evidence="2">
    <location>
        <begin position="1"/>
        <end position="26"/>
    </location>
</feature>
<protein>
    <submittedName>
        <fullName evidence="4">Polar amino acid transport system substrate-binding protein</fullName>
    </submittedName>
</protein>
<evidence type="ECO:0000256" key="1">
    <source>
        <dbReference type="ARBA" id="ARBA00022729"/>
    </source>
</evidence>
<dbReference type="PANTHER" id="PTHR35936:SF17">
    <property type="entry name" value="ARGININE-BINDING EXTRACELLULAR PROTEIN ARTP"/>
    <property type="match status" value="1"/>
</dbReference>
<dbReference type="Pfam" id="PF00497">
    <property type="entry name" value="SBP_bac_3"/>
    <property type="match status" value="1"/>
</dbReference>
<gene>
    <name evidence="4" type="ORF">J3R73_001816</name>
</gene>
<dbReference type="RefSeq" id="WP_307425267.1">
    <property type="nucleotide sequence ID" value="NZ_JAUSVK010000001.1"/>
</dbReference>
<dbReference type="InterPro" id="IPR001638">
    <property type="entry name" value="Solute-binding_3/MltF_N"/>
</dbReference>
<accession>A0ABU0FD02</accession>
<reference evidence="4 5" key="1">
    <citation type="submission" date="2023-07" db="EMBL/GenBank/DDBJ databases">
        <title>Genomic Encyclopedia of Type Strains, Phase IV (KMG-IV): sequencing the most valuable type-strain genomes for metagenomic binning, comparative biology and taxonomic classification.</title>
        <authorList>
            <person name="Goeker M."/>
        </authorList>
    </citation>
    <scope>NUCLEOTIDE SEQUENCE [LARGE SCALE GENOMIC DNA]</scope>
    <source>
        <strain evidence="4 5">DSM 5896</strain>
    </source>
</reference>
<dbReference type="Gene3D" id="3.40.190.10">
    <property type="entry name" value="Periplasmic binding protein-like II"/>
    <property type="match status" value="2"/>
</dbReference>
<evidence type="ECO:0000259" key="3">
    <source>
        <dbReference type="SMART" id="SM00062"/>
    </source>
</evidence>
<dbReference type="SMART" id="SM00062">
    <property type="entry name" value="PBPb"/>
    <property type="match status" value="1"/>
</dbReference>
<dbReference type="PANTHER" id="PTHR35936">
    <property type="entry name" value="MEMBRANE-BOUND LYTIC MUREIN TRANSGLYCOSYLASE F"/>
    <property type="match status" value="1"/>
</dbReference>
<feature type="chain" id="PRO_5045409561" evidence="2">
    <location>
        <begin position="27"/>
        <end position="276"/>
    </location>
</feature>
<sequence>MRFLKSLSAVSMALCASVVIGDAALAACTPKHTFTTVEAGSLTIAVTTYAPYSFLDGGKASGVDGDIATKIAEMECLALKPTAVDPAAAIQYVLSGRADIATGDWYRTAERAKVMNLSAPLYTDQMGLYSKAGVTKVQDLVGKQVGTVQGYLWVEDLKKLLGASLKLYPNSVGMQQDLKTGRIEIGVDGYSTGVVAKKAGAMGDIEVKVAEPDARVKATKEAAQAGFPYAKANKAFGEAFDADIESLHKDGTIAKILTSYGMDASAADTGAARLLQ</sequence>
<keyword evidence="5" id="KW-1185">Reference proteome</keyword>
<keyword evidence="1 2" id="KW-0732">Signal</keyword>
<comment type="caution">
    <text evidence="4">The sequence shown here is derived from an EMBL/GenBank/DDBJ whole genome shotgun (WGS) entry which is preliminary data.</text>
</comment>
<dbReference type="Proteomes" id="UP001237448">
    <property type="component" value="Unassembled WGS sequence"/>
</dbReference>
<proteinExistence type="predicted"/>